<dbReference type="AlphaFoldDB" id="A0A1X7HEV0"/>
<dbReference type="InterPro" id="IPR000182">
    <property type="entry name" value="GNAT_dom"/>
</dbReference>
<gene>
    <name evidence="2" type="ORF">SAMN02982917_5844</name>
</gene>
<dbReference type="EMBL" id="FXAK01000007">
    <property type="protein sequence ID" value="SMF84736.1"/>
    <property type="molecule type" value="Genomic_DNA"/>
</dbReference>
<dbReference type="InterPro" id="IPR016181">
    <property type="entry name" value="Acyl_CoA_acyltransferase"/>
</dbReference>
<evidence type="ECO:0000313" key="2">
    <source>
        <dbReference type="EMBL" id="SMF84736.1"/>
    </source>
</evidence>
<dbReference type="OrthoDB" id="9815099at2"/>
<feature type="domain" description="N-acetyltransferase" evidence="1">
    <location>
        <begin position="1"/>
        <end position="148"/>
    </location>
</feature>
<name>A0A1X7HEV0_9PROT</name>
<dbReference type="PROSITE" id="PS51186">
    <property type="entry name" value="GNAT"/>
    <property type="match status" value="1"/>
</dbReference>
<evidence type="ECO:0000259" key="1">
    <source>
        <dbReference type="PROSITE" id="PS51186"/>
    </source>
</evidence>
<accession>A0A1X7HEV0</accession>
<dbReference type="GO" id="GO:0016747">
    <property type="term" value="F:acyltransferase activity, transferring groups other than amino-acyl groups"/>
    <property type="evidence" value="ECO:0007669"/>
    <property type="project" value="InterPro"/>
</dbReference>
<organism evidence="2 3">
    <name type="scientific">Azospirillum oryzae</name>
    <dbReference type="NCBI Taxonomy" id="286727"/>
    <lineage>
        <taxon>Bacteria</taxon>
        <taxon>Pseudomonadati</taxon>
        <taxon>Pseudomonadota</taxon>
        <taxon>Alphaproteobacteria</taxon>
        <taxon>Rhodospirillales</taxon>
        <taxon>Azospirillaceae</taxon>
        <taxon>Azospirillum</taxon>
    </lineage>
</organism>
<dbReference type="CDD" id="cd04301">
    <property type="entry name" value="NAT_SF"/>
    <property type="match status" value="1"/>
</dbReference>
<sequence>MIITVEEPKHAAAIEALLDASFGPDRFAKTAYRLRDGVDSIPALNLVAIEHDEHGREVVVGTIRYWPILVGGTTQSILLGPIAVAAHLQGSGLGSKMIRMSLNKAVALGHKSVILVGDAPYYERFGFSRALTLGMEMPGPVDMSRLLGLELVEGSLAGAAGMIGKPEQADAQDIAIGETSVLGPVLGPVLATSIDMPAGDTSVPFSALFSRAAAERIWTDRVRRTDWFWRDGLQAGAA</sequence>
<dbReference type="SUPFAM" id="SSF55729">
    <property type="entry name" value="Acyl-CoA N-acyltransferases (Nat)"/>
    <property type="match status" value="1"/>
</dbReference>
<dbReference type="Pfam" id="PF00583">
    <property type="entry name" value="Acetyltransf_1"/>
    <property type="match status" value="1"/>
</dbReference>
<dbReference type="Proteomes" id="UP000192936">
    <property type="component" value="Unassembled WGS sequence"/>
</dbReference>
<protein>
    <submittedName>
        <fullName evidence="2">Predicted N-acetyltransferase YhbS</fullName>
    </submittedName>
</protein>
<dbReference type="Gene3D" id="3.40.630.30">
    <property type="match status" value="1"/>
</dbReference>
<dbReference type="STRING" id="286727.SAMN02982917_5844"/>
<proteinExistence type="predicted"/>
<keyword evidence="2" id="KW-0808">Transferase</keyword>
<dbReference type="RefSeq" id="WP_085090521.1">
    <property type="nucleotide sequence ID" value="NZ_FXAK01000007.1"/>
</dbReference>
<evidence type="ECO:0000313" key="3">
    <source>
        <dbReference type="Proteomes" id="UP000192936"/>
    </source>
</evidence>
<reference evidence="2 3" key="1">
    <citation type="submission" date="2017-04" db="EMBL/GenBank/DDBJ databases">
        <authorList>
            <person name="Afonso C.L."/>
            <person name="Miller P.J."/>
            <person name="Scott M.A."/>
            <person name="Spackman E."/>
            <person name="Goraichik I."/>
            <person name="Dimitrov K.M."/>
            <person name="Suarez D.L."/>
            <person name="Swayne D.E."/>
        </authorList>
    </citation>
    <scope>NUCLEOTIDE SEQUENCE [LARGE SCALE GENOMIC DNA]</scope>
    <source>
        <strain evidence="2 3">A2P</strain>
    </source>
</reference>